<comment type="caution">
    <text evidence="13">The sequence shown here is derived from an EMBL/GenBank/DDBJ whole genome shotgun (WGS) entry which is preliminary data.</text>
</comment>
<protein>
    <recommendedName>
        <fullName evidence="5">Peptidoglycan hydrolase FlgJ</fullName>
    </recommendedName>
    <alternativeName>
        <fullName evidence="11">Muramidase FlgJ</fullName>
    </alternativeName>
</protein>
<evidence type="ECO:0000256" key="1">
    <source>
        <dbReference type="ARBA" id="ARBA00002954"/>
    </source>
</evidence>
<dbReference type="SMART" id="SM00047">
    <property type="entry name" value="LYZ2"/>
    <property type="match status" value="1"/>
</dbReference>
<keyword evidence="13" id="KW-0282">Flagellum</keyword>
<dbReference type="PANTHER" id="PTHR33308">
    <property type="entry name" value="PEPTIDOGLYCAN HYDROLASE FLGJ"/>
    <property type="match status" value="1"/>
</dbReference>
<organism evidence="13 14">
    <name type="scientific">Cellvibrio fibrivorans</name>
    <dbReference type="NCBI Taxonomy" id="126350"/>
    <lineage>
        <taxon>Bacteria</taxon>
        <taxon>Pseudomonadati</taxon>
        <taxon>Pseudomonadota</taxon>
        <taxon>Gammaproteobacteria</taxon>
        <taxon>Cellvibrionales</taxon>
        <taxon>Cellvibrionaceae</taxon>
        <taxon>Cellvibrio</taxon>
    </lineage>
</organism>
<dbReference type="InterPro" id="IPR002901">
    <property type="entry name" value="MGlyc_endo_b_GlcNAc-like_dom"/>
</dbReference>
<name>A0ABU1UW53_9GAMM</name>
<proteinExistence type="inferred from homology"/>
<evidence type="ECO:0000256" key="9">
    <source>
        <dbReference type="ARBA" id="ARBA00023295"/>
    </source>
</evidence>
<reference evidence="13 14" key="1">
    <citation type="submission" date="2023-07" db="EMBL/GenBank/DDBJ databases">
        <title>Sorghum-associated microbial communities from plants grown in Nebraska, USA.</title>
        <authorList>
            <person name="Schachtman D."/>
        </authorList>
    </citation>
    <scope>NUCLEOTIDE SEQUENCE [LARGE SCALE GENOMIC DNA]</scope>
    <source>
        <strain evidence="13 14">BE190</strain>
    </source>
</reference>
<keyword evidence="13" id="KW-0966">Cell projection</keyword>
<keyword evidence="13" id="KW-0969">Cilium</keyword>
<dbReference type="InterPro" id="IPR051056">
    <property type="entry name" value="Glycosyl_Hydrolase_73"/>
</dbReference>
<evidence type="ECO:0000259" key="12">
    <source>
        <dbReference type="SMART" id="SM00047"/>
    </source>
</evidence>
<evidence type="ECO:0000256" key="5">
    <source>
        <dbReference type="ARBA" id="ARBA00013433"/>
    </source>
</evidence>
<evidence type="ECO:0000313" key="13">
    <source>
        <dbReference type="EMBL" id="MDR7089409.1"/>
    </source>
</evidence>
<gene>
    <name evidence="13" type="ORF">J2X05_001415</name>
</gene>
<dbReference type="Gene3D" id="2.10.70.40">
    <property type="entry name" value="peptidoglycan hydrolase"/>
    <property type="match status" value="1"/>
</dbReference>
<evidence type="ECO:0000256" key="8">
    <source>
        <dbReference type="ARBA" id="ARBA00022801"/>
    </source>
</evidence>
<comment type="similarity">
    <text evidence="3">In the N-terminal section; belongs to the FlgJ family.</text>
</comment>
<keyword evidence="6" id="KW-0574">Periplasm</keyword>
<evidence type="ECO:0000313" key="14">
    <source>
        <dbReference type="Proteomes" id="UP001253595"/>
    </source>
</evidence>
<comment type="function">
    <text evidence="1">Flagellum-specific muramidase which hydrolyzes the peptidoglycan layer to assemble the rod structure in the periplasmic space.</text>
</comment>
<sequence length="394" mass="43189">MLPIDASAGASQVKDSYFDPNSLNSIKAMGRDKDPQALKEVAKKFEAMFVQQMLKTMREANDAFGDGNYFDSQTTRFHRDMLDQQMVLNLTSGSGIGLADHFYQQMLKNYGGGMKPEDAQTRFGNDTGLLPEPVEHQTTSPIATQSNEVENADTLDEWINDFMRMSDNSQLQSLLGGENAKSDELSAISSVNYVAVPALLNKVQPSNIRAGQKASISNTQENFVMLLKPHAEKAAAELNINPDVLIAQVALETGWGKHVIHDKQGGNSFNLFNIKANTGWQGDKVNVTTLEYRNGVATNEKSDFRKYTNYAESFSDYVNLMKNNPRYQQALSAGKNSSAYADALQSAGYATDPGYAKKIKGLLNSDAIRTINELAQSAQTLLSTAAIAGRKLVE</sequence>
<dbReference type="InterPro" id="IPR013377">
    <property type="entry name" value="FlgJ"/>
</dbReference>
<dbReference type="Gene3D" id="1.10.530.10">
    <property type="match status" value="1"/>
</dbReference>
<evidence type="ECO:0000256" key="7">
    <source>
        <dbReference type="ARBA" id="ARBA00022795"/>
    </source>
</evidence>
<keyword evidence="14" id="KW-1185">Reference proteome</keyword>
<evidence type="ECO:0000256" key="2">
    <source>
        <dbReference type="ARBA" id="ARBA00004418"/>
    </source>
</evidence>
<dbReference type="PANTHER" id="PTHR33308:SF9">
    <property type="entry name" value="PEPTIDOGLYCAN HYDROLASE FLGJ"/>
    <property type="match status" value="1"/>
</dbReference>
<dbReference type="EMBL" id="JAVDVX010000002">
    <property type="protein sequence ID" value="MDR7089409.1"/>
    <property type="molecule type" value="Genomic_DNA"/>
</dbReference>
<feature type="domain" description="Mannosyl-glycoprotein endo-beta-N-acetylglucosamidase-like" evidence="12">
    <location>
        <begin position="213"/>
        <end position="378"/>
    </location>
</feature>
<dbReference type="NCBIfam" id="TIGR02541">
    <property type="entry name" value="flagell_FlgJ"/>
    <property type="match status" value="1"/>
</dbReference>
<evidence type="ECO:0000256" key="4">
    <source>
        <dbReference type="ARBA" id="ARBA00007974"/>
    </source>
</evidence>
<comment type="similarity">
    <text evidence="4">In the C-terminal section; belongs to the glycosyl hydrolase 73 family.</text>
</comment>
<evidence type="ECO:0000256" key="6">
    <source>
        <dbReference type="ARBA" id="ARBA00022764"/>
    </source>
</evidence>
<evidence type="ECO:0000256" key="3">
    <source>
        <dbReference type="ARBA" id="ARBA00006880"/>
    </source>
</evidence>
<dbReference type="Proteomes" id="UP001253595">
    <property type="component" value="Unassembled WGS sequence"/>
</dbReference>
<keyword evidence="7" id="KW-1005">Bacterial flagellum biogenesis</keyword>
<dbReference type="Pfam" id="PF01832">
    <property type="entry name" value="Glucosaminidase"/>
    <property type="match status" value="1"/>
</dbReference>
<dbReference type="RefSeq" id="WP_310070486.1">
    <property type="nucleotide sequence ID" value="NZ_JAVDVX010000002.1"/>
</dbReference>
<accession>A0ABU1UW53</accession>
<keyword evidence="9" id="KW-0326">Glycosidase</keyword>
<keyword evidence="10" id="KW-0961">Cell wall biogenesis/degradation</keyword>
<evidence type="ECO:0000256" key="11">
    <source>
        <dbReference type="ARBA" id="ARBA00030835"/>
    </source>
</evidence>
<keyword evidence="8" id="KW-0378">Hydrolase</keyword>
<dbReference type="InterPro" id="IPR019301">
    <property type="entry name" value="Flagellar_prot_FlgJ_N"/>
</dbReference>
<comment type="subcellular location">
    <subcellularLocation>
        <location evidence="2">Periplasm</location>
    </subcellularLocation>
</comment>
<evidence type="ECO:0000256" key="10">
    <source>
        <dbReference type="ARBA" id="ARBA00023316"/>
    </source>
</evidence>
<dbReference type="Pfam" id="PF10135">
    <property type="entry name" value="Rod-binding"/>
    <property type="match status" value="1"/>
</dbReference>